<comment type="caution">
    <text evidence="3">The sequence shown here is derived from an EMBL/GenBank/DDBJ whole genome shotgun (WGS) entry which is preliminary data.</text>
</comment>
<dbReference type="Pfam" id="PF01150">
    <property type="entry name" value="GDA1_CD39"/>
    <property type="match status" value="1"/>
</dbReference>
<dbReference type="InterPro" id="IPR000407">
    <property type="entry name" value="GDA1_CD39_NTPase"/>
</dbReference>
<dbReference type="GO" id="GO:0045134">
    <property type="term" value="F:UDP phosphatase activity"/>
    <property type="evidence" value="ECO:0007669"/>
    <property type="project" value="TreeGrafter"/>
</dbReference>
<dbReference type="AlphaFoldDB" id="A0A820SPU3"/>
<gene>
    <name evidence="3" type="ORF">OXD698_LOCUS54556</name>
</gene>
<dbReference type="Gene3D" id="3.30.420.150">
    <property type="entry name" value="Exopolyphosphatase. Domain 2"/>
    <property type="match status" value="1"/>
</dbReference>
<protein>
    <submittedName>
        <fullName evidence="3">Uncharacterized protein</fullName>
    </submittedName>
</protein>
<comment type="similarity">
    <text evidence="1">Belongs to the GDA1/CD39 NTPase family.</text>
</comment>
<dbReference type="EMBL" id="CAJOAZ010033290">
    <property type="protein sequence ID" value="CAF4453742.1"/>
    <property type="molecule type" value="Genomic_DNA"/>
</dbReference>
<name>A0A820SPU3_9BILA</name>
<evidence type="ECO:0000256" key="2">
    <source>
        <dbReference type="ARBA" id="ARBA00022801"/>
    </source>
</evidence>
<accession>A0A820SPU3</accession>
<dbReference type="Proteomes" id="UP000663844">
    <property type="component" value="Unassembled WGS sequence"/>
</dbReference>
<proteinExistence type="inferred from homology"/>
<reference evidence="3" key="1">
    <citation type="submission" date="2021-02" db="EMBL/GenBank/DDBJ databases">
        <authorList>
            <person name="Nowell W R."/>
        </authorList>
    </citation>
    <scope>NUCLEOTIDE SEQUENCE</scope>
</reference>
<evidence type="ECO:0000256" key="1">
    <source>
        <dbReference type="ARBA" id="ARBA00009283"/>
    </source>
</evidence>
<evidence type="ECO:0000313" key="3">
    <source>
        <dbReference type="EMBL" id="CAF4453742.1"/>
    </source>
</evidence>
<dbReference type="GO" id="GO:0009134">
    <property type="term" value="P:nucleoside diphosphate catabolic process"/>
    <property type="evidence" value="ECO:0007669"/>
    <property type="project" value="TreeGrafter"/>
</dbReference>
<dbReference type="GO" id="GO:0017111">
    <property type="term" value="F:ribonucleoside triphosphate phosphatase activity"/>
    <property type="evidence" value="ECO:0007669"/>
    <property type="project" value="TreeGrafter"/>
</dbReference>
<dbReference type="PANTHER" id="PTHR11782:SF83">
    <property type="entry name" value="GUANOSINE-DIPHOSPHATASE"/>
    <property type="match status" value="1"/>
</dbReference>
<dbReference type="GO" id="GO:0005886">
    <property type="term" value="C:plasma membrane"/>
    <property type="evidence" value="ECO:0007669"/>
    <property type="project" value="TreeGrafter"/>
</dbReference>
<organism evidence="3 4">
    <name type="scientific">Adineta steineri</name>
    <dbReference type="NCBI Taxonomy" id="433720"/>
    <lineage>
        <taxon>Eukaryota</taxon>
        <taxon>Metazoa</taxon>
        <taxon>Spiralia</taxon>
        <taxon>Gnathifera</taxon>
        <taxon>Rotifera</taxon>
        <taxon>Eurotatoria</taxon>
        <taxon>Bdelloidea</taxon>
        <taxon>Adinetida</taxon>
        <taxon>Adinetidae</taxon>
        <taxon>Adineta</taxon>
    </lineage>
</organism>
<evidence type="ECO:0000313" key="4">
    <source>
        <dbReference type="Proteomes" id="UP000663844"/>
    </source>
</evidence>
<sequence>MSLFNTDYETYSHSYLCYGAEQFRYVYLGQMINAMNGSQLINDPCLQSGYIQNFTYNNIFSLPCVQNRSAPLPYLNTSSIFTFIGTGNYSACSGFVQNRYD</sequence>
<dbReference type="PANTHER" id="PTHR11782">
    <property type="entry name" value="ADENOSINE/GUANOSINE DIPHOSPHATASE"/>
    <property type="match status" value="1"/>
</dbReference>
<keyword evidence="2" id="KW-0378">Hydrolase</keyword>
<feature type="non-terminal residue" evidence="3">
    <location>
        <position position="1"/>
    </location>
</feature>
<dbReference type="GO" id="GO:0004382">
    <property type="term" value="F:GDP phosphatase activity"/>
    <property type="evidence" value="ECO:0007669"/>
    <property type="project" value="TreeGrafter"/>
</dbReference>